<dbReference type="SUPFAM" id="SSF51735">
    <property type="entry name" value="NAD(P)-binding Rossmann-fold domains"/>
    <property type="match status" value="1"/>
</dbReference>
<evidence type="ECO:0000256" key="4">
    <source>
        <dbReference type="ARBA" id="ARBA00020444"/>
    </source>
</evidence>
<keyword evidence="12" id="KW-1185">Reference proteome</keyword>
<dbReference type="Gene3D" id="3.40.50.720">
    <property type="entry name" value="NAD(P)-binding Rossmann-like Domain"/>
    <property type="match status" value="1"/>
</dbReference>
<evidence type="ECO:0000256" key="7">
    <source>
        <dbReference type="ARBA" id="ARBA00023002"/>
    </source>
</evidence>
<keyword evidence="6" id="KW-0521">NADP</keyword>
<dbReference type="Proteomes" id="UP000821853">
    <property type="component" value="Chromosome 9"/>
</dbReference>
<evidence type="ECO:0000256" key="8">
    <source>
        <dbReference type="ARBA" id="ARBA00023277"/>
    </source>
</evidence>
<dbReference type="Pfam" id="PF00479">
    <property type="entry name" value="G6PD_N"/>
    <property type="match status" value="1"/>
</dbReference>
<gene>
    <name evidence="11" type="ORF">HPB48_003237</name>
</gene>
<evidence type="ECO:0000313" key="11">
    <source>
        <dbReference type="EMBL" id="KAH9381256.1"/>
    </source>
</evidence>
<comment type="function">
    <text evidence="1">Cytosolic glucose-6-phosphate dehydrogenase that catalyzes the first and rate-limiting step of the oxidative branch within the pentose phosphate pathway/shunt, an alternative route to glycolysis for the dissimilation of carbohydrates and a major source of reducing power and metabolic intermediates for fatty acid and nucleic acid biosynthetic processes.</text>
</comment>
<evidence type="ECO:0000256" key="3">
    <source>
        <dbReference type="ARBA" id="ARBA00013019"/>
    </source>
</evidence>
<evidence type="ECO:0000313" key="12">
    <source>
        <dbReference type="Proteomes" id="UP000821853"/>
    </source>
</evidence>
<dbReference type="GO" id="GO:0009051">
    <property type="term" value="P:pentose-phosphate shunt, oxidative branch"/>
    <property type="evidence" value="ECO:0007669"/>
    <property type="project" value="TreeGrafter"/>
</dbReference>
<name>A0A9J6H2Q3_HAELO</name>
<dbReference type="GO" id="GO:0050661">
    <property type="term" value="F:NADP binding"/>
    <property type="evidence" value="ECO:0007669"/>
    <property type="project" value="InterPro"/>
</dbReference>
<dbReference type="InterPro" id="IPR001282">
    <property type="entry name" value="G6P_DH"/>
</dbReference>
<keyword evidence="7" id="KW-0560">Oxidoreductase</keyword>
<proteinExistence type="predicted"/>
<dbReference type="GO" id="GO:0006006">
    <property type="term" value="P:glucose metabolic process"/>
    <property type="evidence" value="ECO:0007669"/>
    <property type="project" value="UniProtKB-KW"/>
</dbReference>
<comment type="pathway">
    <text evidence="2">Carbohydrate degradation; pentose phosphate pathway; D-ribulose 5-phosphate from D-glucose 6-phosphate (oxidative stage): step 1/3.</text>
</comment>
<sequence>MPQTSFPPALSPQCIALLKESIHLFEEPVQEGQQHVFVVLGASGDLAKKKIYPTLWALFRDGLLPPKTKFVGYARTKMTVEELWTKVSPYLKVKEEEKSRFAEFTRANSYLAGRYDCGR</sequence>
<evidence type="ECO:0000256" key="6">
    <source>
        <dbReference type="ARBA" id="ARBA00022857"/>
    </source>
</evidence>
<dbReference type="GO" id="GO:0004345">
    <property type="term" value="F:glucose-6-phosphate dehydrogenase activity"/>
    <property type="evidence" value="ECO:0007669"/>
    <property type="project" value="UniProtKB-EC"/>
</dbReference>
<organism evidence="11 12">
    <name type="scientific">Haemaphysalis longicornis</name>
    <name type="common">Bush tick</name>
    <dbReference type="NCBI Taxonomy" id="44386"/>
    <lineage>
        <taxon>Eukaryota</taxon>
        <taxon>Metazoa</taxon>
        <taxon>Ecdysozoa</taxon>
        <taxon>Arthropoda</taxon>
        <taxon>Chelicerata</taxon>
        <taxon>Arachnida</taxon>
        <taxon>Acari</taxon>
        <taxon>Parasitiformes</taxon>
        <taxon>Ixodida</taxon>
        <taxon>Ixodoidea</taxon>
        <taxon>Ixodidae</taxon>
        <taxon>Haemaphysalinae</taxon>
        <taxon>Haemaphysalis</taxon>
    </lineage>
</organism>
<comment type="catalytic activity">
    <reaction evidence="9">
        <text>D-glucose 6-phosphate + NADP(+) = 6-phospho-D-glucono-1,5-lactone + NADPH + H(+)</text>
        <dbReference type="Rhea" id="RHEA:15841"/>
        <dbReference type="ChEBI" id="CHEBI:15378"/>
        <dbReference type="ChEBI" id="CHEBI:57783"/>
        <dbReference type="ChEBI" id="CHEBI:57955"/>
        <dbReference type="ChEBI" id="CHEBI:58349"/>
        <dbReference type="ChEBI" id="CHEBI:61548"/>
        <dbReference type="EC" id="1.1.1.49"/>
    </reaction>
    <physiologicalReaction direction="left-to-right" evidence="9">
        <dbReference type="Rhea" id="RHEA:15842"/>
    </physiologicalReaction>
</comment>
<dbReference type="GO" id="GO:0005829">
    <property type="term" value="C:cytosol"/>
    <property type="evidence" value="ECO:0007669"/>
    <property type="project" value="TreeGrafter"/>
</dbReference>
<accession>A0A9J6H2Q3</accession>
<dbReference type="PANTHER" id="PTHR23429:SF0">
    <property type="entry name" value="GLUCOSE-6-PHOSPHATE 1-DEHYDROGENASE"/>
    <property type="match status" value="1"/>
</dbReference>
<feature type="domain" description="Glucose-6-phosphate dehydrogenase NAD-binding" evidence="10">
    <location>
        <begin position="38"/>
        <end position="115"/>
    </location>
</feature>
<dbReference type="EMBL" id="JABSTR010000011">
    <property type="protein sequence ID" value="KAH9381256.1"/>
    <property type="molecule type" value="Genomic_DNA"/>
</dbReference>
<dbReference type="InterPro" id="IPR022674">
    <property type="entry name" value="G6P_DH_NAD-bd"/>
</dbReference>
<evidence type="ECO:0000256" key="2">
    <source>
        <dbReference type="ARBA" id="ARBA00004937"/>
    </source>
</evidence>
<evidence type="ECO:0000256" key="1">
    <source>
        <dbReference type="ARBA" id="ARBA00002914"/>
    </source>
</evidence>
<protein>
    <recommendedName>
        <fullName evidence="4">Glucose-6-phosphate 1-dehydrogenase</fullName>
        <ecNumber evidence="3">1.1.1.49</ecNumber>
    </recommendedName>
</protein>
<keyword evidence="8" id="KW-0119">Carbohydrate metabolism</keyword>
<evidence type="ECO:0000256" key="5">
    <source>
        <dbReference type="ARBA" id="ARBA00022526"/>
    </source>
</evidence>
<comment type="caution">
    <text evidence="11">The sequence shown here is derived from an EMBL/GenBank/DDBJ whole genome shotgun (WGS) entry which is preliminary data.</text>
</comment>
<dbReference type="VEuPathDB" id="VectorBase:HLOH_062262"/>
<dbReference type="EC" id="1.1.1.49" evidence="3"/>
<keyword evidence="5" id="KW-0313">Glucose metabolism</keyword>
<evidence type="ECO:0000259" key="10">
    <source>
        <dbReference type="Pfam" id="PF00479"/>
    </source>
</evidence>
<dbReference type="OrthoDB" id="60984at2759"/>
<dbReference type="PANTHER" id="PTHR23429">
    <property type="entry name" value="GLUCOSE-6-PHOSPHATE 1-DEHYDROGENASE G6PD"/>
    <property type="match status" value="1"/>
</dbReference>
<evidence type="ECO:0000256" key="9">
    <source>
        <dbReference type="ARBA" id="ARBA00047696"/>
    </source>
</evidence>
<reference evidence="11 12" key="1">
    <citation type="journal article" date="2020" name="Cell">
        <title>Large-Scale Comparative Analyses of Tick Genomes Elucidate Their Genetic Diversity and Vector Capacities.</title>
        <authorList>
            <consortium name="Tick Genome and Microbiome Consortium (TIGMIC)"/>
            <person name="Jia N."/>
            <person name="Wang J."/>
            <person name="Shi W."/>
            <person name="Du L."/>
            <person name="Sun Y."/>
            <person name="Zhan W."/>
            <person name="Jiang J.F."/>
            <person name="Wang Q."/>
            <person name="Zhang B."/>
            <person name="Ji P."/>
            <person name="Bell-Sakyi L."/>
            <person name="Cui X.M."/>
            <person name="Yuan T.T."/>
            <person name="Jiang B.G."/>
            <person name="Yang W.F."/>
            <person name="Lam T.T."/>
            <person name="Chang Q.C."/>
            <person name="Ding S.J."/>
            <person name="Wang X.J."/>
            <person name="Zhu J.G."/>
            <person name="Ruan X.D."/>
            <person name="Zhao L."/>
            <person name="Wei J.T."/>
            <person name="Ye R.Z."/>
            <person name="Que T.C."/>
            <person name="Du C.H."/>
            <person name="Zhou Y.H."/>
            <person name="Cheng J.X."/>
            <person name="Dai P.F."/>
            <person name="Guo W.B."/>
            <person name="Han X.H."/>
            <person name="Huang E.J."/>
            <person name="Li L.F."/>
            <person name="Wei W."/>
            <person name="Gao Y.C."/>
            <person name="Liu J.Z."/>
            <person name="Shao H.Z."/>
            <person name="Wang X."/>
            <person name="Wang C.C."/>
            <person name="Yang T.C."/>
            <person name="Huo Q.B."/>
            <person name="Li W."/>
            <person name="Chen H.Y."/>
            <person name="Chen S.E."/>
            <person name="Zhou L.G."/>
            <person name="Ni X.B."/>
            <person name="Tian J.H."/>
            <person name="Sheng Y."/>
            <person name="Liu T."/>
            <person name="Pan Y.S."/>
            <person name="Xia L.Y."/>
            <person name="Li J."/>
            <person name="Zhao F."/>
            <person name="Cao W.C."/>
        </authorList>
    </citation>
    <scope>NUCLEOTIDE SEQUENCE [LARGE SCALE GENOMIC DNA]</scope>
    <source>
        <strain evidence="11">HaeL-2018</strain>
    </source>
</reference>
<dbReference type="InterPro" id="IPR036291">
    <property type="entry name" value="NAD(P)-bd_dom_sf"/>
</dbReference>
<dbReference type="AlphaFoldDB" id="A0A9J6H2Q3"/>